<evidence type="ECO:0000313" key="2">
    <source>
        <dbReference type="Proteomes" id="UP000001072"/>
    </source>
</evidence>
<dbReference type="HOGENOM" id="CLU_2705324_0_0_1"/>
<gene>
    <name evidence="1" type="ORF">MELLADRAFT_90077</name>
</gene>
<sequence length="73" mass="8162">MFPSILYYSLLPGAINVSNTVKLRNPMRNLQSTRVSFEICQSTQVKPNTLCLYKVTPAAQEDVTSQTTLDTHS</sequence>
<protein>
    <submittedName>
        <fullName evidence="1">Uncharacterized protein</fullName>
    </submittedName>
</protein>
<name>F4RVL7_MELLP</name>
<reference evidence="2" key="1">
    <citation type="journal article" date="2011" name="Proc. Natl. Acad. Sci. U.S.A.">
        <title>Obligate biotrophy features unraveled by the genomic analysis of rust fungi.</title>
        <authorList>
            <person name="Duplessis S."/>
            <person name="Cuomo C.A."/>
            <person name="Lin Y.-C."/>
            <person name="Aerts A."/>
            <person name="Tisserant E."/>
            <person name="Veneault-Fourrey C."/>
            <person name="Joly D.L."/>
            <person name="Hacquard S."/>
            <person name="Amselem J."/>
            <person name="Cantarel B.L."/>
            <person name="Chiu R."/>
            <person name="Coutinho P.M."/>
            <person name="Feau N."/>
            <person name="Field M."/>
            <person name="Frey P."/>
            <person name="Gelhaye E."/>
            <person name="Goldberg J."/>
            <person name="Grabherr M.G."/>
            <person name="Kodira C.D."/>
            <person name="Kohler A."/>
            <person name="Kuees U."/>
            <person name="Lindquist E.A."/>
            <person name="Lucas S.M."/>
            <person name="Mago R."/>
            <person name="Mauceli E."/>
            <person name="Morin E."/>
            <person name="Murat C."/>
            <person name="Pangilinan J.L."/>
            <person name="Park R."/>
            <person name="Pearson M."/>
            <person name="Quesneville H."/>
            <person name="Rouhier N."/>
            <person name="Sakthikumar S."/>
            <person name="Salamov A.A."/>
            <person name="Schmutz J."/>
            <person name="Selles B."/>
            <person name="Shapiro H."/>
            <person name="Tanguay P."/>
            <person name="Tuskan G.A."/>
            <person name="Henrissat B."/>
            <person name="Van de Peer Y."/>
            <person name="Rouze P."/>
            <person name="Ellis J.G."/>
            <person name="Dodds P.N."/>
            <person name="Schein J.E."/>
            <person name="Zhong S."/>
            <person name="Hamelin R.C."/>
            <person name="Grigoriev I.V."/>
            <person name="Szabo L.J."/>
            <person name="Martin F."/>
        </authorList>
    </citation>
    <scope>NUCLEOTIDE SEQUENCE [LARGE SCALE GENOMIC DNA]</scope>
    <source>
        <strain evidence="2">98AG31 / pathotype 3-4-7</strain>
    </source>
</reference>
<organism evidence="2">
    <name type="scientific">Melampsora larici-populina (strain 98AG31 / pathotype 3-4-7)</name>
    <name type="common">Poplar leaf rust fungus</name>
    <dbReference type="NCBI Taxonomy" id="747676"/>
    <lineage>
        <taxon>Eukaryota</taxon>
        <taxon>Fungi</taxon>
        <taxon>Dikarya</taxon>
        <taxon>Basidiomycota</taxon>
        <taxon>Pucciniomycotina</taxon>
        <taxon>Pucciniomycetes</taxon>
        <taxon>Pucciniales</taxon>
        <taxon>Melampsoraceae</taxon>
        <taxon>Melampsora</taxon>
    </lineage>
</organism>
<dbReference type="EMBL" id="GL883123">
    <property type="protein sequence ID" value="EGG03647.1"/>
    <property type="molecule type" value="Genomic_DNA"/>
</dbReference>
<dbReference type="KEGG" id="mlr:MELLADRAFT_90077"/>
<dbReference type="InParanoid" id="F4RVL7"/>
<dbReference type="AlphaFoldDB" id="F4RVL7"/>
<evidence type="ECO:0000313" key="1">
    <source>
        <dbReference type="EMBL" id="EGG03647.1"/>
    </source>
</evidence>
<accession>F4RVL7</accession>
<proteinExistence type="predicted"/>
<dbReference type="GeneID" id="18935438"/>
<dbReference type="RefSeq" id="XP_007413094.1">
    <property type="nucleotide sequence ID" value="XM_007413032.1"/>
</dbReference>
<dbReference type="VEuPathDB" id="FungiDB:MELLADRAFT_90077"/>
<dbReference type="Proteomes" id="UP000001072">
    <property type="component" value="Unassembled WGS sequence"/>
</dbReference>
<keyword evidence="2" id="KW-1185">Reference proteome</keyword>